<dbReference type="Proteomes" id="UP000224871">
    <property type="component" value="Unassembled WGS sequence"/>
</dbReference>
<gene>
    <name evidence="3" type="primary">hmsS</name>
    <name evidence="2" type="ORF">Xinn_00933</name>
    <name evidence="3" type="ORF">XIS1_1700018</name>
</gene>
<dbReference type="NCBIfam" id="TIGR03940">
    <property type="entry name" value="PGA_PgaD"/>
    <property type="match status" value="1"/>
</dbReference>
<organism evidence="3 4">
    <name type="scientific">Xenorhabdus innexi</name>
    <dbReference type="NCBI Taxonomy" id="290109"/>
    <lineage>
        <taxon>Bacteria</taxon>
        <taxon>Pseudomonadati</taxon>
        <taxon>Pseudomonadota</taxon>
        <taxon>Gammaproteobacteria</taxon>
        <taxon>Enterobacterales</taxon>
        <taxon>Morganellaceae</taxon>
        <taxon>Xenorhabdus</taxon>
    </lineage>
</organism>
<feature type="transmembrane region" description="Helical" evidence="1">
    <location>
        <begin position="12"/>
        <end position="39"/>
    </location>
</feature>
<keyword evidence="5" id="KW-1185">Reference proteome</keyword>
<dbReference type="NCBIfam" id="NF011179">
    <property type="entry name" value="PRK14584.1"/>
    <property type="match status" value="1"/>
</dbReference>
<keyword evidence="1" id="KW-0812">Transmembrane</keyword>
<dbReference type="InterPro" id="IPR023829">
    <property type="entry name" value="PGA_PgaD"/>
</dbReference>
<dbReference type="AlphaFoldDB" id="A0A1N6MW04"/>
<reference evidence="4" key="1">
    <citation type="submission" date="2016-12" db="EMBL/GenBank/DDBJ databases">
        <authorList>
            <person name="Gaudriault S."/>
        </authorList>
    </citation>
    <scope>NUCLEOTIDE SEQUENCE [LARGE SCALE GENOMIC DNA]</scope>
    <source>
        <strain evidence="4">HGB1681 (deposited as PTA-6826 in the American Type Culture Collection)</strain>
    </source>
</reference>
<reference evidence="3" key="2">
    <citation type="submission" date="2016-12" db="EMBL/GenBank/DDBJ databases">
        <authorList>
            <person name="Song W.-J."/>
            <person name="Kurnit D.M."/>
        </authorList>
    </citation>
    <scope>NUCLEOTIDE SEQUENCE [LARGE SCALE GENOMIC DNA]</scope>
    <source>
        <strain evidence="3">HGB1681</strain>
    </source>
</reference>
<keyword evidence="1" id="KW-1133">Transmembrane helix</keyword>
<keyword evidence="1" id="KW-0472">Membrane</keyword>
<evidence type="ECO:0000313" key="2">
    <source>
        <dbReference type="EMBL" id="PHM37548.1"/>
    </source>
</evidence>
<evidence type="ECO:0000256" key="1">
    <source>
        <dbReference type="SAM" id="Phobius"/>
    </source>
</evidence>
<proteinExistence type="predicted"/>
<accession>A0A1N6MW04</accession>
<dbReference type="EMBL" id="FTLG01000080">
    <property type="protein sequence ID" value="SIP72967.1"/>
    <property type="molecule type" value="Genomic_DNA"/>
</dbReference>
<reference evidence="2 5" key="3">
    <citation type="journal article" date="2017" name="Nat. Microbiol.">
        <title>Natural product diversity associated with the nematode symbionts Photorhabdus and Xenorhabdus.</title>
        <authorList>
            <person name="Tobias N.J."/>
            <person name="Wolff H."/>
            <person name="Djahanschiri B."/>
            <person name="Grundmann F."/>
            <person name="Kronenwerth M."/>
            <person name="Shi Y.M."/>
            <person name="Simonyi S."/>
            <person name="Grun P."/>
            <person name="Shapiro-Ilan D."/>
            <person name="Pidot S.J."/>
            <person name="Stinear T.P."/>
            <person name="Ebersberger I."/>
            <person name="Bode H.B."/>
        </authorList>
    </citation>
    <scope>NUCLEOTIDE SEQUENCE [LARGE SCALE GENOMIC DNA]</scope>
    <source>
        <strain evidence="2 5">DSM 16336</strain>
    </source>
</reference>
<feature type="transmembrane region" description="Helical" evidence="1">
    <location>
        <begin position="59"/>
        <end position="79"/>
    </location>
</feature>
<dbReference type="RefSeq" id="WP_086956204.1">
    <property type="nucleotide sequence ID" value="NZ_CAWNQC010000270.1"/>
</dbReference>
<dbReference type="Proteomes" id="UP000196435">
    <property type="component" value="Unassembled WGS sequence"/>
</dbReference>
<dbReference type="EMBL" id="NIBU01000007">
    <property type="protein sequence ID" value="PHM37548.1"/>
    <property type="molecule type" value="Genomic_DNA"/>
</dbReference>
<sequence length="138" mass="15665">MKEPLIFTEQKLLPRLIDITLTVLAWVGFVYLFIAGLFNSPHHGPKPVISIFSPELSSITLYIIVALFNAFLLIGWAKYNQIRFRIERRRHRPALNHNEIATSFSLGEKLINNLNQGKVSSITHDNHGHIVGVAEKPN</sequence>
<evidence type="ECO:0000313" key="5">
    <source>
        <dbReference type="Proteomes" id="UP000224871"/>
    </source>
</evidence>
<evidence type="ECO:0000313" key="4">
    <source>
        <dbReference type="Proteomes" id="UP000196435"/>
    </source>
</evidence>
<name>A0A1N6MW04_9GAMM</name>
<dbReference type="OrthoDB" id="7018808at2"/>
<dbReference type="GO" id="GO:0043709">
    <property type="term" value="P:cell adhesion involved in single-species biofilm formation"/>
    <property type="evidence" value="ECO:0007669"/>
    <property type="project" value="InterPro"/>
</dbReference>
<dbReference type="Pfam" id="PF13994">
    <property type="entry name" value="PgaD"/>
    <property type="match status" value="1"/>
</dbReference>
<evidence type="ECO:0000313" key="3">
    <source>
        <dbReference type="EMBL" id="SIP72967.1"/>
    </source>
</evidence>
<protein>
    <submittedName>
        <fullName evidence="3">HmsS, Haemin storage system protein S</fullName>
    </submittedName>
    <submittedName>
        <fullName evidence="2">Poly-beta-1,6-N-acetyl-D-glucosamine biosynthesis protein PgaD</fullName>
    </submittedName>
</protein>